<evidence type="ECO:0000256" key="7">
    <source>
        <dbReference type="ARBA" id="ARBA00022723"/>
    </source>
</evidence>
<gene>
    <name evidence="17" type="ORF">Zmor_011017</name>
</gene>
<keyword evidence="13 16" id="KW-0472">Membrane</keyword>
<organism evidence="17 18">
    <name type="scientific">Zophobas morio</name>
    <dbReference type="NCBI Taxonomy" id="2755281"/>
    <lineage>
        <taxon>Eukaryota</taxon>
        <taxon>Metazoa</taxon>
        <taxon>Ecdysozoa</taxon>
        <taxon>Arthropoda</taxon>
        <taxon>Hexapoda</taxon>
        <taxon>Insecta</taxon>
        <taxon>Pterygota</taxon>
        <taxon>Neoptera</taxon>
        <taxon>Endopterygota</taxon>
        <taxon>Coleoptera</taxon>
        <taxon>Polyphaga</taxon>
        <taxon>Cucujiformia</taxon>
        <taxon>Tenebrionidae</taxon>
        <taxon>Zophobas</taxon>
    </lineage>
</organism>
<keyword evidence="6 14" id="KW-0349">Heme</keyword>
<comment type="caution">
    <text evidence="17">The sequence shown here is derived from an EMBL/GenBank/DDBJ whole genome shotgun (WGS) entry which is preliminary data.</text>
</comment>
<evidence type="ECO:0000256" key="16">
    <source>
        <dbReference type="SAM" id="Phobius"/>
    </source>
</evidence>
<dbReference type="GO" id="GO:0005789">
    <property type="term" value="C:endoplasmic reticulum membrane"/>
    <property type="evidence" value="ECO:0007669"/>
    <property type="project" value="UniProtKB-SubCell"/>
</dbReference>
<keyword evidence="7 14" id="KW-0479">Metal-binding</keyword>
<evidence type="ECO:0000256" key="6">
    <source>
        <dbReference type="ARBA" id="ARBA00022617"/>
    </source>
</evidence>
<dbReference type="GO" id="GO:0016705">
    <property type="term" value="F:oxidoreductase activity, acting on paired donors, with incorporation or reduction of molecular oxygen"/>
    <property type="evidence" value="ECO:0007669"/>
    <property type="project" value="InterPro"/>
</dbReference>
<keyword evidence="16" id="KW-0812">Transmembrane</keyword>
<dbReference type="AlphaFoldDB" id="A0AA38IJX4"/>
<evidence type="ECO:0000256" key="5">
    <source>
        <dbReference type="ARBA" id="ARBA00010617"/>
    </source>
</evidence>
<comment type="subcellular location">
    <subcellularLocation>
        <location evidence="4">Endoplasmic reticulum membrane</location>
        <topology evidence="4">Peripheral membrane protein</topology>
    </subcellularLocation>
    <subcellularLocation>
        <location evidence="3">Microsome membrane</location>
        <topology evidence="3">Peripheral membrane protein</topology>
    </subcellularLocation>
</comment>
<dbReference type="PANTHER" id="PTHR24291">
    <property type="entry name" value="CYTOCHROME P450 FAMILY 4"/>
    <property type="match status" value="1"/>
</dbReference>
<dbReference type="PANTHER" id="PTHR24291:SF189">
    <property type="entry name" value="CYTOCHROME P450 4C3-RELATED"/>
    <property type="match status" value="1"/>
</dbReference>
<keyword evidence="9" id="KW-0492">Microsome</keyword>
<feature type="binding site" description="axial binding residue" evidence="14">
    <location>
        <position position="414"/>
    </location>
    <ligand>
        <name>heme</name>
        <dbReference type="ChEBI" id="CHEBI:30413"/>
    </ligand>
    <ligandPart>
        <name>Fe</name>
        <dbReference type="ChEBI" id="CHEBI:18248"/>
    </ligandPart>
</feature>
<evidence type="ECO:0000256" key="2">
    <source>
        <dbReference type="ARBA" id="ARBA00003690"/>
    </source>
</evidence>
<feature type="transmembrane region" description="Helical" evidence="16">
    <location>
        <begin position="6"/>
        <end position="23"/>
    </location>
</feature>
<keyword evidence="16" id="KW-1133">Transmembrane helix</keyword>
<keyword evidence="12 15" id="KW-0503">Monooxygenase</keyword>
<name>A0AA38IJX4_9CUCU</name>
<reference evidence="17" key="1">
    <citation type="journal article" date="2023" name="G3 (Bethesda)">
        <title>Whole genome assemblies of Zophobas morio and Tenebrio molitor.</title>
        <authorList>
            <person name="Kaur S."/>
            <person name="Stinson S.A."/>
            <person name="diCenzo G.C."/>
        </authorList>
    </citation>
    <scope>NUCLEOTIDE SEQUENCE</scope>
    <source>
        <strain evidence="17">QUZm001</strain>
    </source>
</reference>
<comment type="cofactor">
    <cofactor evidence="1 14">
        <name>heme</name>
        <dbReference type="ChEBI" id="CHEBI:30413"/>
    </cofactor>
</comment>
<keyword evidence="10 15" id="KW-0560">Oxidoreductase</keyword>
<comment type="function">
    <text evidence="2">May be involved in the metabolism of insect hormones and in the breakdown of synthetic insecticides.</text>
</comment>
<dbReference type="SUPFAM" id="SSF48264">
    <property type="entry name" value="Cytochrome P450"/>
    <property type="match status" value="1"/>
</dbReference>
<evidence type="ECO:0000256" key="3">
    <source>
        <dbReference type="ARBA" id="ARBA00004174"/>
    </source>
</evidence>
<evidence type="ECO:0000256" key="8">
    <source>
        <dbReference type="ARBA" id="ARBA00022824"/>
    </source>
</evidence>
<dbReference type="InterPro" id="IPR001128">
    <property type="entry name" value="Cyt_P450"/>
</dbReference>
<keyword evidence="11 14" id="KW-0408">Iron</keyword>
<evidence type="ECO:0000256" key="14">
    <source>
        <dbReference type="PIRSR" id="PIRSR602401-1"/>
    </source>
</evidence>
<dbReference type="PROSITE" id="PS00086">
    <property type="entry name" value="CYTOCHROME_P450"/>
    <property type="match status" value="1"/>
</dbReference>
<dbReference type="GO" id="GO:0004497">
    <property type="term" value="F:monooxygenase activity"/>
    <property type="evidence" value="ECO:0007669"/>
    <property type="project" value="UniProtKB-KW"/>
</dbReference>
<dbReference type="Proteomes" id="UP001168821">
    <property type="component" value="Unassembled WGS sequence"/>
</dbReference>
<evidence type="ECO:0000256" key="15">
    <source>
        <dbReference type="RuleBase" id="RU000461"/>
    </source>
</evidence>
<evidence type="ECO:0000256" key="4">
    <source>
        <dbReference type="ARBA" id="ARBA00004406"/>
    </source>
</evidence>
<comment type="similarity">
    <text evidence="5 15">Belongs to the cytochrome P450 family.</text>
</comment>
<dbReference type="CDD" id="cd20628">
    <property type="entry name" value="CYP4"/>
    <property type="match status" value="1"/>
</dbReference>
<keyword evidence="18" id="KW-1185">Reference proteome</keyword>
<dbReference type="PRINTS" id="PR00463">
    <property type="entry name" value="EP450I"/>
</dbReference>
<dbReference type="GO" id="GO:0005506">
    <property type="term" value="F:iron ion binding"/>
    <property type="evidence" value="ECO:0007669"/>
    <property type="project" value="InterPro"/>
</dbReference>
<proteinExistence type="inferred from homology"/>
<evidence type="ECO:0000256" key="9">
    <source>
        <dbReference type="ARBA" id="ARBA00022848"/>
    </source>
</evidence>
<dbReference type="InterPro" id="IPR002401">
    <property type="entry name" value="Cyt_P450_E_grp-I"/>
</dbReference>
<evidence type="ECO:0000313" key="17">
    <source>
        <dbReference type="EMBL" id="KAJ3659323.1"/>
    </source>
</evidence>
<keyword evidence="8" id="KW-0256">Endoplasmic reticulum</keyword>
<dbReference type="EMBL" id="JALNTZ010000003">
    <property type="protein sequence ID" value="KAJ3659323.1"/>
    <property type="molecule type" value="Genomic_DNA"/>
</dbReference>
<dbReference type="InterPro" id="IPR050196">
    <property type="entry name" value="Cytochrome_P450_Monoox"/>
</dbReference>
<dbReference type="InterPro" id="IPR036396">
    <property type="entry name" value="Cyt_P450_sf"/>
</dbReference>
<dbReference type="GO" id="GO:0020037">
    <property type="term" value="F:heme binding"/>
    <property type="evidence" value="ECO:0007669"/>
    <property type="project" value="InterPro"/>
</dbReference>
<evidence type="ECO:0008006" key="19">
    <source>
        <dbReference type="Google" id="ProtNLM"/>
    </source>
</evidence>
<evidence type="ECO:0000256" key="13">
    <source>
        <dbReference type="ARBA" id="ARBA00023136"/>
    </source>
</evidence>
<accession>A0AA38IJX4</accession>
<evidence type="ECO:0000256" key="1">
    <source>
        <dbReference type="ARBA" id="ARBA00001971"/>
    </source>
</evidence>
<evidence type="ECO:0000256" key="10">
    <source>
        <dbReference type="ARBA" id="ARBA00023002"/>
    </source>
</evidence>
<dbReference type="InterPro" id="IPR017972">
    <property type="entry name" value="Cyt_P450_CS"/>
</dbReference>
<dbReference type="Gene3D" id="1.10.630.10">
    <property type="entry name" value="Cytochrome P450"/>
    <property type="match status" value="1"/>
</dbReference>
<evidence type="ECO:0000313" key="18">
    <source>
        <dbReference type="Proteomes" id="UP001168821"/>
    </source>
</evidence>
<sequence>MFVLNVVLYLFLIIVLLYFLVKIEHLLQDRKVLLNIPGPQAKNILSGSCAQLRTSTDVTFKTFRERAKLYYPIYSFTFLHYVAPNILHPVDFELILSNPKHTEKGIVYNVFHSWLGTGLFTSSEEKWHNRRTILTPAFHFNILQKFVDVFNKQTDDLVKILGNLRDQVYVCVDSHVGQFTLKIIAETAMGTKLNFFKEKEIEYRQATIDMGKIVVYRMFHSWFINDFVNLFSLKYLKEKKVIKTLHRFTRNIIAKRTKAIEKIHYSSDNHEVYKGRKRLAMLDLLLTAKNEEKCIDDKGICEEVDTFMFGGHDTTATALSFSFMLIACHKNVQDSIVEEIKDVIGEKLGEELVTATGYKIPKNTFVYLHIYDLHHNPEFYPDPEKFDPDRFLPENTKNRHPFAYVPFSAGPRNCIGQKFAMLELKAALCEILSKYVLEPVDTPDTITLVMDIVLRTKDEIKVKFLPRF</sequence>
<evidence type="ECO:0000256" key="12">
    <source>
        <dbReference type="ARBA" id="ARBA00023033"/>
    </source>
</evidence>
<protein>
    <recommendedName>
        <fullName evidence="19">Cytochrome P450</fullName>
    </recommendedName>
</protein>
<dbReference type="PRINTS" id="PR00385">
    <property type="entry name" value="P450"/>
</dbReference>
<evidence type="ECO:0000256" key="11">
    <source>
        <dbReference type="ARBA" id="ARBA00023004"/>
    </source>
</evidence>
<dbReference type="Pfam" id="PF00067">
    <property type="entry name" value="p450"/>
    <property type="match status" value="2"/>
</dbReference>